<comment type="subcellular location">
    <subcellularLocation>
        <location evidence="1">Virion</location>
    </subcellularLocation>
</comment>
<dbReference type="InterPro" id="IPR005563">
    <property type="entry name" value="A_protein"/>
</dbReference>
<keyword evidence="4" id="KW-0946">Virion</keyword>
<dbReference type="EMBL" id="MN034891">
    <property type="protein sequence ID" value="QDH89553.1"/>
    <property type="molecule type" value="Genomic_RNA"/>
</dbReference>
<evidence type="ECO:0000256" key="5">
    <source>
        <dbReference type="ARBA" id="ARBA00023104"/>
    </source>
</evidence>
<dbReference type="GO" id="GO:0044423">
    <property type="term" value="C:virion component"/>
    <property type="evidence" value="ECO:0007669"/>
    <property type="project" value="UniProtKB-KW"/>
</dbReference>
<dbReference type="GO" id="GO:0039666">
    <property type="term" value="P:virion attachment to host cell pilus"/>
    <property type="evidence" value="ECO:0007669"/>
    <property type="project" value="UniProtKB-KW"/>
</dbReference>
<evidence type="ECO:0000256" key="3">
    <source>
        <dbReference type="ARBA" id="ARBA00022804"/>
    </source>
</evidence>
<protein>
    <submittedName>
        <fullName evidence="8">Uncharacterized protein</fullName>
    </submittedName>
</protein>
<keyword evidence="5" id="KW-1175">Viral attachment to host cell pilus</keyword>
<keyword evidence="2" id="KW-0945">Host-virus interaction</keyword>
<organism evidence="8">
    <name type="scientific">Leviviridae sp</name>
    <dbReference type="NCBI Taxonomy" id="2027243"/>
    <lineage>
        <taxon>Viruses</taxon>
        <taxon>Riboviria</taxon>
        <taxon>Orthornavirae</taxon>
        <taxon>Lenarviricota</taxon>
        <taxon>Leviviricetes</taxon>
        <taxon>Norzivirales</taxon>
        <taxon>Fiersviridae</taxon>
    </lineage>
</organism>
<comment type="similarity">
    <text evidence="7">Belongs to the Leviviricetes maturation protein family.</text>
</comment>
<gene>
    <name evidence="8" type="ORF">H1RhizoLitter1405_000003</name>
</gene>
<keyword evidence="6" id="KW-1160">Virus entry into host cell</keyword>
<sequence length="412" mass="45653">MTTPAKNVNINETATDTWTNQELYPVVTSTSTIMSGVYQVRRELDIRPASGNAPMSNGFRLCRPFNHTIGELKRVRSSTDYVIKLGVGGHVHKRHFNGGCYWLTGSPPPTSMPGSNLINKNLVKTLNKLKEQDIHLGNFLAEGKQVIDMFAGHTRTIANQVRKFREGNPTAFYDARRWQQGGLGRHLWCKIPGSWLELQYGWKPLMSDIYGGIHHLVRTARGSQAIVEVRAASKDQTEILGPVHTGIDGWKSQIAWQNEQKVHHGLKYKIVNPKLAELSSLGLINPAEIVWEVTRFSFIVDWVLPVGPWLSSLTADVGMEFLSGHQTTTSEITFGEGRMIEGPLAGNTLLEGVVGPPAWTGKVKAFNRTCFSSTPVPGIYVKNPLSTIHVANAIALLVQAFRGQNPNRFNRG</sequence>
<evidence type="ECO:0000256" key="1">
    <source>
        <dbReference type="ARBA" id="ARBA00004328"/>
    </source>
</evidence>
<name>A0A514D7J6_9VIRU</name>
<dbReference type="Pfam" id="PF03863">
    <property type="entry name" value="Phage_mat-A"/>
    <property type="match status" value="1"/>
</dbReference>
<accession>A0A514D7J6</accession>
<evidence type="ECO:0000313" key="8">
    <source>
        <dbReference type="EMBL" id="QDH89553.1"/>
    </source>
</evidence>
<evidence type="ECO:0000256" key="2">
    <source>
        <dbReference type="ARBA" id="ARBA00022581"/>
    </source>
</evidence>
<keyword evidence="3" id="KW-1161">Viral attachment to host cell</keyword>
<evidence type="ECO:0000256" key="7">
    <source>
        <dbReference type="ARBA" id="ARBA00035110"/>
    </source>
</evidence>
<proteinExistence type="inferred from homology"/>
<evidence type="ECO:0000256" key="4">
    <source>
        <dbReference type="ARBA" id="ARBA00022844"/>
    </source>
</evidence>
<reference evidence="8" key="1">
    <citation type="submission" date="2019-05" db="EMBL/GenBank/DDBJ databases">
        <title>Metatranscriptomic reconstruction reveals RNA viruses with the potential to shape carbon cycling in soil.</title>
        <authorList>
            <person name="Starr E.P."/>
            <person name="Nuccio E."/>
            <person name="Pett-Ridge J."/>
            <person name="Banfield J.F."/>
            <person name="Firestone M.K."/>
        </authorList>
    </citation>
    <scope>NUCLEOTIDE SEQUENCE</scope>
    <source>
        <strain evidence="8">H1_Rhizo_Litter_1_scaffold_405</strain>
    </source>
</reference>
<evidence type="ECO:0000256" key="6">
    <source>
        <dbReference type="ARBA" id="ARBA00023296"/>
    </source>
</evidence>